<reference evidence="1 2" key="1">
    <citation type="journal article" date="2014" name="J. Biotechnol.">
        <title>Complete genome sequence of the actinobacterium Amycolatopsis japonica MG417-CF17(T) (=DSM 44213T) producing (S,S)-N,N'-ethylenediaminedisuccinic acid.</title>
        <authorList>
            <person name="Stegmann E."/>
            <person name="Albersmeier A."/>
            <person name="Spohn M."/>
            <person name="Gert H."/>
            <person name="Weber T."/>
            <person name="Wohlleben W."/>
            <person name="Kalinowski J."/>
            <person name="Ruckert C."/>
        </authorList>
    </citation>
    <scope>NUCLEOTIDE SEQUENCE [LARGE SCALE GENOMIC DNA]</scope>
    <source>
        <strain evidence="2">MG417-CF17 (DSM 44213)</strain>
    </source>
</reference>
<protein>
    <recommendedName>
        <fullName evidence="3">WXG100 family type VII secretion target</fullName>
    </recommendedName>
</protein>
<evidence type="ECO:0000313" key="2">
    <source>
        <dbReference type="Proteomes" id="UP000028492"/>
    </source>
</evidence>
<dbReference type="HOGENOM" id="CLU_568349_0_0_11"/>
<dbReference type="SUPFAM" id="SSF140453">
    <property type="entry name" value="EsxAB dimer-like"/>
    <property type="match status" value="1"/>
</dbReference>
<evidence type="ECO:0008006" key="3">
    <source>
        <dbReference type="Google" id="ProtNLM"/>
    </source>
</evidence>
<dbReference type="eggNOG" id="COG4842">
    <property type="taxonomic scope" value="Bacteria"/>
</dbReference>
<keyword evidence="2" id="KW-1185">Reference proteome</keyword>
<gene>
    <name evidence="1" type="ORF">AJAP_11065</name>
</gene>
<dbReference type="Proteomes" id="UP000028492">
    <property type="component" value="Chromosome"/>
</dbReference>
<dbReference type="AlphaFoldDB" id="A0A075UQ35"/>
<dbReference type="InterPro" id="IPR010310">
    <property type="entry name" value="T7SS_ESAT-6-like"/>
</dbReference>
<dbReference type="InterPro" id="IPR036689">
    <property type="entry name" value="ESAT-6-like_sf"/>
</dbReference>
<proteinExistence type="predicted"/>
<dbReference type="STRING" id="208439.AJAP_11065"/>
<name>A0A075UQ35_9PSEU</name>
<organism evidence="1 2">
    <name type="scientific">Amycolatopsis japonica</name>
    <dbReference type="NCBI Taxonomy" id="208439"/>
    <lineage>
        <taxon>Bacteria</taxon>
        <taxon>Bacillati</taxon>
        <taxon>Actinomycetota</taxon>
        <taxon>Actinomycetes</taxon>
        <taxon>Pseudonocardiales</taxon>
        <taxon>Pseudonocardiaceae</taxon>
        <taxon>Amycolatopsis</taxon>
        <taxon>Amycolatopsis japonica group</taxon>
    </lineage>
</organism>
<dbReference type="EMBL" id="CP008953">
    <property type="protein sequence ID" value="AIG75103.1"/>
    <property type="molecule type" value="Genomic_DNA"/>
</dbReference>
<dbReference type="KEGG" id="aja:AJAP_11065"/>
<sequence length="454" mass="47204">MWGSGVVDASGVVSSILSNYRRLVVEYQRRVTGDPSALTAAGQRCGDRASTVSGRADEIGKASKALNASWEGDAYTAFSVSATKLCQELGELGAKLSDQSNRLRAGAQALQGAKSCVDSILAQFDQYAAQLTSQARTANANAVNAFISAARQLGERAAQAAQEIAEELSEELARLFPPGGTGRIEHELGKWGRGPLYWLNGEALDGRKRPRSHPSWFGNSGWKKLTWDGLEGTRAPRAGDTPFGRPKPESLGEKAWGNTEITYAKWKQEQDGFTPGWDAKISTQGWDFKASGHAELAAFKEELEGKKEWGVASASAKGTAFVGGEVNGSLQAGAHGVGVHANAFVGGKIEGELAADVAGVGVGASGTLQYGLGAQLDGQAVYDAGHIKVNFKAGVALGLGAGIGAKIDIDLPKIADTFGEYGGAAVDAVSGAAGQAADAVGEAWDDAISYVGTW</sequence>
<dbReference type="Gene3D" id="1.10.287.1060">
    <property type="entry name" value="ESAT-6-like"/>
    <property type="match status" value="1"/>
</dbReference>
<evidence type="ECO:0000313" key="1">
    <source>
        <dbReference type="EMBL" id="AIG75103.1"/>
    </source>
</evidence>
<dbReference type="Pfam" id="PF06013">
    <property type="entry name" value="WXG100"/>
    <property type="match status" value="1"/>
</dbReference>
<accession>A0A075UQ35</accession>